<protein>
    <submittedName>
        <fullName evidence="1">Uncharacterized protein</fullName>
    </submittedName>
</protein>
<dbReference type="AlphaFoldDB" id="A0A0G0AT43"/>
<sequence length="51" mass="5675">MYFKTEKAGHLIFFDLGTWLVHDFNKASLAATSSASFFEGAIPDPNILLLK</sequence>
<dbReference type="Proteomes" id="UP000034004">
    <property type="component" value="Unassembled WGS sequence"/>
</dbReference>
<accession>A0A0G0AT43</accession>
<evidence type="ECO:0000313" key="1">
    <source>
        <dbReference type="EMBL" id="KKP60298.1"/>
    </source>
</evidence>
<dbReference type="EMBL" id="LBPR01000026">
    <property type="protein sequence ID" value="KKP60298.1"/>
    <property type="molecule type" value="Genomic_DNA"/>
</dbReference>
<gene>
    <name evidence="1" type="ORF">UR56_C0026G0006</name>
</gene>
<organism evidence="1 2">
    <name type="scientific">Candidatus Roizmanbacteria bacterium GW2011_GWC2_34_23</name>
    <dbReference type="NCBI Taxonomy" id="1618484"/>
    <lineage>
        <taxon>Bacteria</taxon>
        <taxon>Candidatus Roizmaniibacteriota</taxon>
    </lineage>
</organism>
<reference evidence="1 2" key="1">
    <citation type="journal article" date="2015" name="Nature">
        <title>rRNA introns, odd ribosomes, and small enigmatic genomes across a large radiation of phyla.</title>
        <authorList>
            <person name="Brown C.T."/>
            <person name="Hug L.A."/>
            <person name="Thomas B.C."/>
            <person name="Sharon I."/>
            <person name="Castelle C.J."/>
            <person name="Singh A."/>
            <person name="Wilkins M.J."/>
            <person name="Williams K.H."/>
            <person name="Banfield J.F."/>
        </authorList>
    </citation>
    <scope>NUCLEOTIDE SEQUENCE [LARGE SCALE GENOMIC DNA]</scope>
</reference>
<proteinExistence type="predicted"/>
<comment type="caution">
    <text evidence="1">The sequence shown here is derived from an EMBL/GenBank/DDBJ whole genome shotgun (WGS) entry which is preliminary data.</text>
</comment>
<name>A0A0G0AT43_9BACT</name>
<evidence type="ECO:0000313" key="2">
    <source>
        <dbReference type="Proteomes" id="UP000034004"/>
    </source>
</evidence>